<dbReference type="Pfam" id="PF24824">
    <property type="entry name" value="PH_SPT16"/>
    <property type="match status" value="1"/>
</dbReference>
<accession>A0AA41VJU2</accession>
<reference evidence="3" key="1">
    <citation type="submission" date="2022-03" db="EMBL/GenBank/DDBJ databases">
        <title>A functionally conserved STORR gene fusion in Papaver species that diverged 16.8 million years ago.</title>
        <authorList>
            <person name="Catania T."/>
        </authorList>
    </citation>
    <scope>NUCLEOTIDE SEQUENCE</scope>
    <source>
        <strain evidence="3">S-191538</strain>
    </source>
</reference>
<dbReference type="GO" id="GO:0031491">
    <property type="term" value="F:nucleosome binding"/>
    <property type="evidence" value="ECO:0007669"/>
    <property type="project" value="TreeGrafter"/>
</dbReference>
<dbReference type="GO" id="GO:0035101">
    <property type="term" value="C:FACT complex"/>
    <property type="evidence" value="ECO:0007669"/>
    <property type="project" value="UniProtKB-UniRule"/>
</dbReference>
<dbReference type="GO" id="GO:0006368">
    <property type="term" value="P:transcription elongation by RNA polymerase II"/>
    <property type="evidence" value="ECO:0007669"/>
    <property type="project" value="TreeGrafter"/>
</dbReference>
<dbReference type="Pfam" id="PF08512">
    <property type="entry name" value="Rttp106-like_middle"/>
    <property type="match status" value="1"/>
</dbReference>
<organism evidence="3 4">
    <name type="scientific">Papaver nudicaule</name>
    <name type="common">Iceland poppy</name>
    <dbReference type="NCBI Taxonomy" id="74823"/>
    <lineage>
        <taxon>Eukaryota</taxon>
        <taxon>Viridiplantae</taxon>
        <taxon>Streptophyta</taxon>
        <taxon>Embryophyta</taxon>
        <taxon>Tracheophyta</taxon>
        <taxon>Spermatophyta</taxon>
        <taxon>Magnoliopsida</taxon>
        <taxon>Ranunculales</taxon>
        <taxon>Papaveraceae</taxon>
        <taxon>Papaveroideae</taxon>
        <taxon>Papaver</taxon>
    </lineage>
</organism>
<dbReference type="InterPro" id="IPR056595">
    <property type="entry name" value="Fact-SPT16_PH"/>
</dbReference>
<dbReference type="Gene3D" id="2.30.29.30">
    <property type="entry name" value="Pleckstrin-homology domain (PH domain)/Phosphotyrosine-binding domain (PTB)"/>
    <property type="match status" value="1"/>
</dbReference>
<comment type="similarity">
    <text evidence="1">Belongs to the peptidase M24 family. SPT16 subfamily.</text>
</comment>
<gene>
    <name evidence="3" type="ORF">MKW94_011502</name>
</gene>
<proteinExistence type="inferred from homology"/>
<feature type="domain" description="Histone chaperone RTT106/FACT complex subunit SPT16-like middle" evidence="2">
    <location>
        <begin position="148"/>
        <end position="230"/>
    </location>
</feature>
<sequence>MELQMHEEHRVIKLTDVEILPNAGKTILGILEAHVNGFIYTASNFRMVFMHANLEMFFMRLGDKMMPPLLQFHLEHSVTKDIQFCLVPSPLGQVRYEKDNQIRNSSRNEDLKNFVQKVQQEPQSWGSKLPIHFYDLEEFKFCGAFPTGASATCALTVSALVMLEETPFVVFPLLDIEIVNLAQLGPETVDMTVVFKDIKRDVLEIRLVPLKFLTGIKHRLNFGGVKYYVNSKSLDWSMLVKDIREFPKKFIDSGGWGSSNLELEDSRTLAYYSDSDSDSYSYDPYGPYMCY</sequence>
<keyword evidence="1" id="KW-0539">Nucleus</keyword>
<keyword evidence="1" id="KW-0805">Transcription regulation</keyword>
<evidence type="ECO:0000313" key="3">
    <source>
        <dbReference type="EMBL" id="MCL7042428.1"/>
    </source>
</evidence>
<keyword evidence="1" id="KW-0235">DNA replication</keyword>
<dbReference type="SMART" id="SM01287">
    <property type="entry name" value="Rtt106"/>
    <property type="match status" value="1"/>
</dbReference>
<dbReference type="EMBL" id="JAJJMA010235235">
    <property type="protein sequence ID" value="MCL7042428.1"/>
    <property type="molecule type" value="Genomic_DNA"/>
</dbReference>
<evidence type="ECO:0000313" key="4">
    <source>
        <dbReference type="Proteomes" id="UP001177140"/>
    </source>
</evidence>
<dbReference type="GO" id="GO:0006260">
    <property type="term" value="P:DNA replication"/>
    <property type="evidence" value="ECO:0007669"/>
    <property type="project" value="UniProtKB-KW"/>
</dbReference>
<protein>
    <recommendedName>
        <fullName evidence="1">FACT complex subunit</fullName>
    </recommendedName>
</protein>
<keyword evidence="1" id="KW-0158">Chromosome</keyword>
<name>A0AA41VJU2_PAPNU</name>
<keyword evidence="4" id="KW-1185">Reference proteome</keyword>
<dbReference type="PANTHER" id="PTHR13980">
    <property type="entry name" value="CDC68 RELATED"/>
    <property type="match status" value="1"/>
</dbReference>
<dbReference type="PANTHER" id="PTHR13980:SF15">
    <property type="entry name" value="FACT COMPLEX SUBUNIT SPT16"/>
    <property type="match status" value="1"/>
</dbReference>
<comment type="subunit">
    <text evidence="1">Component of the FACT complex.</text>
</comment>
<comment type="function">
    <text evidence="1">Component of the FACT complex, a general chromatin factor that acts to reorganize nucleosomes. The FACT complex is involved in multiple processes that require DNA as a template such as mRNA elongation, DNA replication and DNA repair. During transcription elongation the FACT complex acts as a histone chaperone that both destabilizes and restores nucleosomal structure. It facilitates the passage of RNA polymerase II and transcription by promoting the dissociation of one histone H2A-H2B dimer from the nucleosome, then subsequently promotes the reestablishment of the nucleosome following the passage of RNA polymerase II.</text>
</comment>
<dbReference type="InterPro" id="IPR013719">
    <property type="entry name" value="RTT106/SPT16-like_middle_dom"/>
</dbReference>
<dbReference type="GO" id="GO:0006281">
    <property type="term" value="P:DNA repair"/>
    <property type="evidence" value="ECO:0007669"/>
    <property type="project" value="UniProtKB-UniRule"/>
</dbReference>
<evidence type="ECO:0000259" key="2">
    <source>
        <dbReference type="SMART" id="SM01287"/>
    </source>
</evidence>
<keyword evidence="1" id="KW-0234">DNA repair</keyword>
<evidence type="ECO:0000256" key="1">
    <source>
        <dbReference type="RuleBase" id="RU367052"/>
    </source>
</evidence>
<dbReference type="Proteomes" id="UP001177140">
    <property type="component" value="Unassembled WGS sequence"/>
</dbReference>
<keyword evidence="1" id="KW-0804">Transcription</keyword>
<dbReference type="AlphaFoldDB" id="A0AA41VJU2"/>
<keyword evidence="1" id="KW-0227">DNA damage</keyword>
<dbReference type="Gene3D" id="2.30.29.150">
    <property type="match status" value="1"/>
</dbReference>
<dbReference type="InterPro" id="IPR011993">
    <property type="entry name" value="PH-like_dom_sf"/>
</dbReference>
<comment type="subcellular location">
    <subcellularLocation>
        <location evidence="1">Nucleus</location>
    </subcellularLocation>
    <subcellularLocation>
        <location evidence="1">Chromosome</location>
    </subcellularLocation>
</comment>
<comment type="caution">
    <text evidence="3">The sequence shown here is derived from an EMBL/GenBank/DDBJ whole genome shotgun (WGS) entry which is preliminary data.</text>
</comment>
<dbReference type="InterPro" id="IPR040258">
    <property type="entry name" value="Spt16"/>
</dbReference>